<sequence>MGKIKIRILLIFLFVVLVIGVFVFLRARPEPAPPGATPSVGASYKSVVPGSSSRSDVLATLGKSLNDEASDLLNFKSSNPNLPHQVAVPVDTVVFIREIITAKDKKTTEDITSQYGNAPYTLYGPASVNGFNLYVYLDKGIAYIGHVKEPILLEIWYFQPTTIEDFQVKWAKGYSTTQRPIQ</sequence>
<proteinExistence type="predicted"/>
<evidence type="ECO:0000313" key="3">
    <source>
        <dbReference type="Proteomes" id="UP000034826"/>
    </source>
</evidence>
<evidence type="ECO:0000313" key="2">
    <source>
        <dbReference type="EMBL" id="KKT64542.1"/>
    </source>
</evidence>
<reference evidence="2 3" key="1">
    <citation type="journal article" date="2015" name="Nature">
        <title>rRNA introns, odd ribosomes, and small enigmatic genomes across a large radiation of phyla.</title>
        <authorList>
            <person name="Brown C.T."/>
            <person name="Hug L.A."/>
            <person name="Thomas B.C."/>
            <person name="Sharon I."/>
            <person name="Castelle C.J."/>
            <person name="Singh A."/>
            <person name="Wilkins M.J."/>
            <person name="Williams K.H."/>
            <person name="Banfield J.F."/>
        </authorList>
    </citation>
    <scope>NUCLEOTIDE SEQUENCE [LARGE SCALE GENOMIC DNA]</scope>
</reference>
<dbReference type="Proteomes" id="UP000034826">
    <property type="component" value="Unassembled WGS sequence"/>
</dbReference>
<keyword evidence="1" id="KW-1133">Transmembrane helix</keyword>
<name>A0A0G1L7H5_9BACT</name>
<comment type="caution">
    <text evidence="2">The sequence shown here is derived from an EMBL/GenBank/DDBJ whole genome shotgun (WGS) entry which is preliminary data.</text>
</comment>
<gene>
    <name evidence="2" type="ORF">UW60_C0056G0002</name>
</gene>
<protein>
    <submittedName>
        <fullName evidence="2">Uncharacterized protein</fullName>
    </submittedName>
</protein>
<keyword evidence="1" id="KW-0812">Transmembrane</keyword>
<evidence type="ECO:0000256" key="1">
    <source>
        <dbReference type="SAM" id="Phobius"/>
    </source>
</evidence>
<organism evidence="2 3">
    <name type="scientific">Candidatus Woesebacteria bacterium GW2011_GWA2_44_33</name>
    <dbReference type="NCBI Taxonomy" id="1618564"/>
    <lineage>
        <taxon>Bacteria</taxon>
        <taxon>Candidatus Woeseibacteriota</taxon>
    </lineage>
</organism>
<dbReference type="AlphaFoldDB" id="A0A0G1L7H5"/>
<feature type="transmembrane region" description="Helical" evidence="1">
    <location>
        <begin position="6"/>
        <end position="25"/>
    </location>
</feature>
<keyword evidence="1" id="KW-0472">Membrane</keyword>
<accession>A0A0G1L7H5</accession>
<dbReference type="EMBL" id="LCIY01000056">
    <property type="protein sequence ID" value="KKT64542.1"/>
    <property type="molecule type" value="Genomic_DNA"/>
</dbReference>